<name>A0A6A6NXA3_9PEZI</name>
<dbReference type="EMBL" id="MU001683">
    <property type="protein sequence ID" value="KAF2456376.1"/>
    <property type="molecule type" value="Genomic_DNA"/>
</dbReference>
<dbReference type="GO" id="GO:0005524">
    <property type="term" value="F:ATP binding"/>
    <property type="evidence" value="ECO:0007669"/>
    <property type="project" value="InterPro"/>
</dbReference>
<dbReference type="InterPro" id="IPR027417">
    <property type="entry name" value="P-loop_NTPase"/>
</dbReference>
<dbReference type="Proteomes" id="UP000799766">
    <property type="component" value="Unassembled WGS sequence"/>
</dbReference>
<keyword evidence="1" id="KW-0812">Transmembrane</keyword>
<protein>
    <submittedName>
        <fullName evidence="4">Uncharacterized protein</fullName>
    </submittedName>
</protein>
<dbReference type="AlphaFoldDB" id="A0A6A6NXA3"/>
<proteinExistence type="predicted"/>
<reference evidence="4" key="1">
    <citation type="journal article" date="2020" name="Stud. Mycol.">
        <title>101 Dothideomycetes genomes: a test case for predicting lifestyles and emergence of pathogens.</title>
        <authorList>
            <person name="Haridas S."/>
            <person name="Albert R."/>
            <person name="Binder M."/>
            <person name="Bloem J."/>
            <person name="Labutti K."/>
            <person name="Salamov A."/>
            <person name="Andreopoulos B."/>
            <person name="Baker S."/>
            <person name="Barry K."/>
            <person name="Bills G."/>
            <person name="Bluhm B."/>
            <person name="Cannon C."/>
            <person name="Castanera R."/>
            <person name="Culley D."/>
            <person name="Daum C."/>
            <person name="Ezra D."/>
            <person name="Gonzalez J."/>
            <person name="Henrissat B."/>
            <person name="Kuo A."/>
            <person name="Liang C."/>
            <person name="Lipzen A."/>
            <person name="Lutzoni F."/>
            <person name="Magnuson J."/>
            <person name="Mondo S."/>
            <person name="Nolan M."/>
            <person name="Ohm R."/>
            <person name="Pangilinan J."/>
            <person name="Park H.-J."/>
            <person name="Ramirez L."/>
            <person name="Alfaro M."/>
            <person name="Sun H."/>
            <person name="Tritt A."/>
            <person name="Yoshinaga Y."/>
            <person name="Zwiers L.-H."/>
            <person name="Turgeon B."/>
            <person name="Goodwin S."/>
            <person name="Spatafora J."/>
            <person name="Crous P."/>
            <person name="Grigoriev I."/>
        </authorList>
    </citation>
    <scope>NUCLEOTIDE SEQUENCE</scope>
    <source>
        <strain evidence="4">ATCC 16933</strain>
    </source>
</reference>
<evidence type="ECO:0000313" key="5">
    <source>
        <dbReference type="Proteomes" id="UP000799766"/>
    </source>
</evidence>
<evidence type="ECO:0000256" key="3">
    <source>
        <dbReference type="ARBA" id="ARBA00023136"/>
    </source>
</evidence>
<dbReference type="InterPro" id="IPR036640">
    <property type="entry name" value="ABC1_TM_sf"/>
</dbReference>
<dbReference type="Gene3D" id="1.20.1560.10">
    <property type="entry name" value="ABC transporter type 1, transmembrane domain"/>
    <property type="match status" value="1"/>
</dbReference>
<keyword evidence="5" id="KW-1185">Reference proteome</keyword>
<dbReference type="Gene3D" id="3.40.50.300">
    <property type="entry name" value="P-loop containing nucleotide triphosphate hydrolases"/>
    <property type="match status" value="1"/>
</dbReference>
<organism evidence="4 5">
    <name type="scientific">Lineolata rhizophorae</name>
    <dbReference type="NCBI Taxonomy" id="578093"/>
    <lineage>
        <taxon>Eukaryota</taxon>
        <taxon>Fungi</taxon>
        <taxon>Dikarya</taxon>
        <taxon>Ascomycota</taxon>
        <taxon>Pezizomycotina</taxon>
        <taxon>Dothideomycetes</taxon>
        <taxon>Dothideomycetes incertae sedis</taxon>
        <taxon>Lineolatales</taxon>
        <taxon>Lineolataceae</taxon>
        <taxon>Lineolata</taxon>
    </lineage>
</organism>
<dbReference type="GO" id="GO:0016020">
    <property type="term" value="C:membrane"/>
    <property type="evidence" value="ECO:0007669"/>
    <property type="project" value="InterPro"/>
</dbReference>
<evidence type="ECO:0000256" key="1">
    <source>
        <dbReference type="ARBA" id="ARBA00022692"/>
    </source>
</evidence>
<keyword evidence="2" id="KW-1133">Transmembrane helix</keyword>
<evidence type="ECO:0000313" key="4">
    <source>
        <dbReference type="EMBL" id="KAF2456376.1"/>
    </source>
</evidence>
<keyword evidence="3" id="KW-0472">Membrane</keyword>
<sequence length="106" mass="11517">MFTLVSDFSKARAAVARIPGLLHLGSTRTLSGNGPSTGTIVSSRVEDDVEAKIESMVQSPKSNVNKGVGVQFQNVDFDYPARPDMRVLNGMDFEITPAGWTDRLMD</sequence>
<accession>A0A6A6NXA3</accession>
<gene>
    <name evidence="4" type="ORF">BDY21DRAFT_393605</name>
</gene>
<dbReference type="OrthoDB" id="6500128at2759"/>
<evidence type="ECO:0000256" key="2">
    <source>
        <dbReference type="ARBA" id="ARBA00022989"/>
    </source>
</evidence>